<feature type="transmembrane region" description="Helical" evidence="5">
    <location>
        <begin position="680"/>
        <end position="700"/>
    </location>
</feature>
<dbReference type="PANTHER" id="PTHR43077:SF5">
    <property type="entry name" value="PHAGE INFECTION PROTEIN"/>
    <property type="match status" value="1"/>
</dbReference>
<dbReference type="EMBL" id="CP102290">
    <property type="protein sequence ID" value="UWP59601.1"/>
    <property type="molecule type" value="Genomic_DNA"/>
</dbReference>
<comment type="subcellular location">
    <subcellularLocation>
        <location evidence="1">Membrane</location>
        <topology evidence="1">Multi-pass membrane protein</topology>
    </subcellularLocation>
</comment>
<organism evidence="7 8">
    <name type="scientific">Ruminococcus gauvreauii</name>
    <dbReference type="NCBI Taxonomy" id="438033"/>
    <lineage>
        <taxon>Bacteria</taxon>
        <taxon>Bacillati</taxon>
        <taxon>Bacillota</taxon>
        <taxon>Clostridia</taxon>
        <taxon>Eubacteriales</taxon>
        <taxon>Oscillospiraceae</taxon>
        <taxon>Ruminococcus</taxon>
    </lineage>
</organism>
<protein>
    <submittedName>
        <fullName evidence="7">YhgE/Pip domain-containing protein</fullName>
    </submittedName>
</protein>
<dbReference type="Gene3D" id="1.10.287.950">
    <property type="entry name" value="Methyl-accepting chemotaxis protein"/>
    <property type="match status" value="2"/>
</dbReference>
<dbReference type="Gene3D" id="3.40.1710.10">
    <property type="entry name" value="abc type-2 transporter like domain"/>
    <property type="match status" value="1"/>
</dbReference>
<dbReference type="InterPro" id="IPR051328">
    <property type="entry name" value="T7SS_ABC-Transporter"/>
</dbReference>
<accession>A0ABY5VI00</accession>
<evidence type="ECO:0000256" key="3">
    <source>
        <dbReference type="ARBA" id="ARBA00022989"/>
    </source>
</evidence>
<dbReference type="NCBIfam" id="TIGR03061">
    <property type="entry name" value="pip_yhgE_Nterm"/>
    <property type="match status" value="1"/>
</dbReference>
<keyword evidence="3 5" id="KW-1133">Transmembrane helix</keyword>
<feature type="transmembrane region" description="Helical" evidence="5">
    <location>
        <begin position="749"/>
        <end position="767"/>
    </location>
</feature>
<sequence length="875" mass="91623">MIKREWKKLLHNKILLVVLIAIIAIPTIYTTLFLGSMWDPYGNLDKLPVAVVNHDQPAQYEGKTMDIGKNLVKNLKEDSSLAFNFVDSETAAQGLKNGTFYMVITIPEDFSQKATTLMDQTPEKMHLDYETNPGTNYIASKMSDTALQKIEESISKEVTREYTRTVFDQISESGDGIAAAADGAGKLEDGIKTARDGNAAISANLKTLADSSLTFKSGSDELNEGLLQYTDGVSRVDDGARQLNEGVDTLSDSASSGASQLADGASKLAGGITAYTDGVSQAADGANTLNDQSDTLKSGVSQISSGVSDLKGGADTLLSGVSSMSRQIGDTLPDQNTIDALSGGLTTYRQSIGQINAGLQGFTVPDTSGAAQAGAILQDDLTNAGADTGNIAAALASLTADMSNLTPEQQQAVGAIAQNAGNLSQHLTDAGSAAQSIGNALDSLSGSLGALEELKAGVSALDENADTVLGGSITAVSGMYQGLSTVKGTLDEQIIPGVTAIDSGLEEVQNGVDSDLANGIAAYTDGVSQVNEGLKELNSNSGTLKSGSDDLKSGVSELAGGLSAGVDQLKDGTGSLYSGTQELRANSSSLLTGSRQLNSGAAQISDGAGQLYDGSKTLGNGMDQLNEGSSTLKTSLKDGADQVKENSAGDDTFDMFSSPVITEKTELTEVENNGHAMAPYMMSVALWVGCIAFCIMYPLTDYNGRLKSGISWWLSKATVVTVIAVAQALVMIFLLHVCNGFAPAEMGKTIFLACLASITFMSIMYFFNICFGKVGSFAMLIFMVVQLAGSAGTYPVEISGSFVASIHKFLPFTYTVDGFRSTIAGGTSITKECLILFALLIIFTLCTVLIFQFRTRRIRAGKKCILDFMEKKGLA</sequence>
<feature type="domain" description="ABC-2 type transporter transmembrane" evidence="6">
    <location>
        <begin position="18"/>
        <end position="163"/>
    </location>
</feature>
<dbReference type="Proteomes" id="UP001060164">
    <property type="component" value="Chromosome"/>
</dbReference>
<evidence type="ECO:0000313" key="7">
    <source>
        <dbReference type="EMBL" id="UWP59601.1"/>
    </source>
</evidence>
<dbReference type="NCBIfam" id="TIGR03062">
    <property type="entry name" value="pip_yhgE_Cterm"/>
    <property type="match status" value="1"/>
</dbReference>
<feature type="transmembrane region" description="Helical" evidence="5">
    <location>
        <begin position="712"/>
        <end position="737"/>
    </location>
</feature>
<feature type="domain" description="ABC-2 type transporter transmembrane" evidence="6">
    <location>
        <begin position="659"/>
        <end position="846"/>
    </location>
</feature>
<gene>
    <name evidence="7" type="ORF">NQ502_00640</name>
</gene>
<evidence type="ECO:0000256" key="5">
    <source>
        <dbReference type="SAM" id="Phobius"/>
    </source>
</evidence>
<dbReference type="PANTHER" id="PTHR43077">
    <property type="entry name" value="TRANSPORT PERMEASE YVFS-RELATED"/>
    <property type="match status" value="1"/>
</dbReference>
<name>A0ABY5VI00_9FIRM</name>
<dbReference type="InterPro" id="IPR023908">
    <property type="entry name" value="xxxLxxG_rpt"/>
</dbReference>
<dbReference type="Pfam" id="PF12698">
    <property type="entry name" value="ABC2_membrane_3"/>
    <property type="match status" value="2"/>
</dbReference>
<reference evidence="7" key="1">
    <citation type="journal article" date="2022" name="Cell">
        <title>Design, construction, and in vivo augmentation of a complex gut microbiome.</title>
        <authorList>
            <person name="Cheng A.G."/>
            <person name="Ho P.Y."/>
            <person name="Aranda-Diaz A."/>
            <person name="Jain S."/>
            <person name="Yu F.B."/>
            <person name="Meng X."/>
            <person name="Wang M."/>
            <person name="Iakiviak M."/>
            <person name="Nagashima K."/>
            <person name="Zhao A."/>
            <person name="Murugkar P."/>
            <person name="Patil A."/>
            <person name="Atabakhsh K."/>
            <person name="Weakley A."/>
            <person name="Yan J."/>
            <person name="Brumbaugh A.R."/>
            <person name="Higginbottom S."/>
            <person name="Dimas A."/>
            <person name="Shiver A.L."/>
            <person name="Deutschbauer A."/>
            <person name="Neff N."/>
            <person name="Sonnenburg J.L."/>
            <person name="Huang K.C."/>
            <person name="Fischbach M.A."/>
        </authorList>
    </citation>
    <scope>NUCLEOTIDE SEQUENCE</scope>
    <source>
        <strain evidence="7">DSM 19829</strain>
    </source>
</reference>
<dbReference type="RefSeq" id="WP_044983040.1">
    <property type="nucleotide sequence ID" value="NZ_CABLBR010000005.1"/>
</dbReference>
<feature type="transmembrane region" description="Helical" evidence="5">
    <location>
        <begin position="834"/>
        <end position="853"/>
    </location>
</feature>
<keyword evidence="4 5" id="KW-0472">Membrane</keyword>
<feature type="transmembrane region" description="Helical" evidence="5">
    <location>
        <begin position="774"/>
        <end position="794"/>
    </location>
</feature>
<dbReference type="InterPro" id="IPR017500">
    <property type="entry name" value="Phage_infect_YhgE_N"/>
</dbReference>
<feature type="transmembrane region" description="Helical" evidence="5">
    <location>
        <begin position="14"/>
        <end position="38"/>
    </location>
</feature>
<dbReference type="NCBIfam" id="TIGR03057">
    <property type="entry name" value="xxxLxxG_by_4"/>
    <property type="match status" value="4"/>
</dbReference>
<dbReference type="InterPro" id="IPR013525">
    <property type="entry name" value="ABC2_TM"/>
</dbReference>
<keyword evidence="2 5" id="KW-0812">Transmembrane</keyword>
<proteinExistence type="predicted"/>
<keyword evidence="8" id="KW-1185">Reference proteome</keyword>
<dbReference type="SUPFAM" id="SSF58104">
    <property type="entry name" value="Methyl-accepting chemotaxis protein (MCP) signaling domain"/>
    <property type="match status" value="2"/>
</dbReference>
<dbReference type="InterPro" id="IPR017501">
    <property type="entry name" value="Phage_infect_YhgE_C"/>
</dbReference>
<evidence type="ECO:0000256" key="4">
    <source>
        <dbReference type="ARBA" id="ARBA00023136"/>
    </source>
</evidence>
<evidence type="ECO:0000259" key="6">
    <source>
        <dbReference type="Pfam" id="PF12698"/>
    </source>
</evidence>
<evidence type="ECO:0000313" key="8">
    <source>
        <dbReference type="Proteomes" id="UP001060164"/>
    </source>
</evidence>
<evidence type="ECO:0000256" key="2">
    <source>
        <dbReference type="ARBA" id="ARBA00022692"/>
    </source>
</evidence>
<evidence type="ECO:0000256" key="1">
    <source>
        <dbReference type="ARBA" id="ARBA00004141"/>
    </source>
</evidence>